<dbReference type="SUPFAM" id="SSF51316">
    <property type="entry name" value="Mss4-like"/>
    <property type="match status" value="1"/>
</dbReference>
<comment type="caution">
    <text evidence="3">Lacks conserved residue(s) required for the propagation of feature annotation.</text>
</comment>
<dbReference type="InterPro" id="IPR028427">
    <property type="entry name" value="Met_Sox_Rdtase_MsrB"/>
</dbReference>
<evidence type="ECO:0000313" key="4">
    <source>
        <dbReference type="EMBL" id="SDP63858.1"/>
    </source>
</evidence>
<dbReference type="NCBIfam" id="TIGR00357">
    <property type="entry name" value="peptide-methionine (R)-S-oxide reductase MsrB"/>
    <property type="match status" value="1"/>
</dbReference>
<keyword evidence="5" id="KW-1185">Reference proteome</keyword>
<dbReference type="EMBL" id="FNJM01000010">
    <property type="protein sequence ID" value="SDP63858.1"/>
    <property type="molecule type" value="Genomic_DNA"/>
</dbReference>
<dbReference type="InterPro" id="IPR011057">
    <property type="entry name" value="Mss4-like_sf"/>
</dbReference>
<evidence type="ECO:0000256" key="2">
    <source>
        <dbReference type="ARBA" id="ARBA00048488"/>
    </source>
</evidence>
<dbReference type="GeneID" id="65310650"/>
<keyword evidence="1 3" id="KW-0560">Oxidoreductase</keyword>
<dbReference type="STRING" id="94869.SAMN04488529_11037"/>
<dbReference type="PANTHER" id="PTHR10173:SF59">
    <property type="entry name" value="PEPTIDE METHIONINE SULFOXIDE REDUCTASE MSRA_MSRB"/>
    <property type="match status" value="1"/>
</dbReference>
<gene>
    <name evidence="3" type="primary">msrB</name>
    <name evidence="4" type="ORF">SAMN04488529_11037</name>
</gene>
<protein>
    <recommendedName>
        <fullName evidence="3">Peptide methionine sulfoxide reductase MsrB</fullName>
        <ecNumber evidence="3">1.8.4.12</ecNumber>
    </recommendedName>
    <alternativeName>
        <fullName evidence="3">Peptide-methionine (R)-S-oxide reductase</fullName>
    </alternativeName>
</protein>
<sequence length="153" mass="17791">MEKKYVKKSKEKLKEELLKIEYKVTQESFTEPPFDNKYWNSFEEGLYVDITTGEPLFISTDKFESGCGWPSFSKPIEKTAVKEKRDTSFGIHRTEVRGRNSESHLGHVFCDGPEELGGLRYCINSAALRFIHFENLEEEGYEKYLELFGVLDV</sequence>
<comment type="catalytic activity">
    <reaction evidence="2 3">
        <text>L-methionyl-[protein] + [thioredoxin]-disulfide + H2O = L-methionyl-(R)-S-oxide-[protein] + [thioredoxin]-dithiol</text>
        <dbReference type="Rhea" id="RHEA:24164"/>
        <dbReference type="Rhea" id="RHEA-COMP:10698"/>
        <dbReference type="Rhea" id="RHEA-COMP:10700"/>
        <dbReference type="Rhea" id="RHEA-COMP:12313"/>
        <dbReference type="Rhea" id="RHEA-COMP:12314"/>
        <dbReference type="ChEBI" id="CHEBI:15377"/>
        <dbReference type="ChEBI" id="CHEBI:16044"/>
        <dbReference type="ChEBI" id="CHEBI:29950"/>
        <dbReference type="ChEBI" id="CHEBI:45764"/>
        <dbReference type="ChEBI" id="CHEBI:50058"/>
        <dbReference type="EC" id="1.8.4.12"/>
    </reaction>
</comment>
<dbReference type="Pfam" id="PF01641">
    <property type="entry name" value="SelR"/>
    <property type="match status" value="1"/>
</dbReference>
<comment type="similarity">
    <text evidence="3">Belongs to the MsrB Met sulfoxide reductase family.</text>
</comment>
<dbReference type="RefSeq" id="WP_089971249.1">
    <property type="nucleotide sequence ID" value="NZ_CP071376.1"/>
</dbReference>
<organism evidence="4 5">
    <name type="scientific">Clostridium gasigenes</name>
    <dbReference type="NCBI Taxonomy" id="94869"/>
    <lineage>
        <taxon>Bacteria</taxon>
        <taxon>Bacillati</taxon>
        <taxon>Bacillota</taxon>
        <taxon>Clostridia</taxon>
        <taxon>Eubacteriales</taxon>
        <taxon>Clostridiaceae</taxon>
        <taxon>Clostridium</taxon>
    </lineage>
</organism>
<dbReference type="GO" id="GO:0033743">
    <property type="term" value="F:peptide-methionine (R)-S-oxide reductase activity"/>
    <property type="evidence" value="ECO:0007669"/>
    <property type="project" value="UniProtKB-UniRule"/>
</dbReference>
<name>A0A1H0UCZ3_9CLOT</name>
<dbReference type="OrthoDB" id="4174719at2"/>
<dbReference type="EC" id="1.8.4.12" evidence="3"/>
<dbReference type="AlphaFoldDB" id="A0A1H0UCZ3"/>
<evidence type="ECO:0000313" key="5">
    <source>
        <dbReference type="Proteomes" id="UP000198597"/>
    </source>
</evidence>
<evidence type="ECO:0000256" key="3">
    <source>
        <dbReference type="HAMAP-Rule" id="MF_01400"/>
    </source>
</evidence>
<dbReference type="PROSITE" id="PS51790">
    <property type="entry name" value="MSRB"/>
    <property type="match status" value="1"/>
</dbReference>
<accession>A0A1H0UCZ3</accession>
<dbReference type="Gene3D" id="2.170.150.20">
    <property type="entry name" value="Peptide methionine sulfoxide reductase"/>
    <property type="match status" value="1"/>
</dbReference>
<dbReference type="InterPro" id="IPR002579">
    <property type="entry name" value="Met_Sox_Rdtase_MsrB_dom"/>
</dbReference>
<proteinExistence type="inferred from homology"/>
<evidence type="ECO:0000256" key="1">
    <source>
        <dbReference type="ARBA" id="ARBA00023002"/>
    </source>
</evidence>
<dbReference type="GO" id="GO:0005737">
    <property type="term" value="C:cytoplasm"/>
    <property type="evidence" value="ECO:0007669"/>
    <property type="project" value="TreeGrafter"/>
</dbReference>
<dbReference type="GO" id="GO:0006979">
    <property type="term" value="P:response to oxidative stress"/>
    <property type="evidence" value="ECO:0007669"/>
    <property type="project" value="InterPro"/>
</dbReference>
<reference evidence="4 5" key="1">
    <citation type="submission" date="2016-10" db="EMBL/GenBank/DDBJ databases">
        <authorList>
            <person name="de Groot N.N."/>
        </authorList>
    </citation>
    <scope>NUCLEOTIDE SEQUENCE [LARGE SCALE GENOMIC DNA]</scope>
    <source>
        <strain evidence="4 5">DSM 12272</strain>
    </source>
</reference>
<dbReference type="PANTHER" id="PTHR10173">
    <property type="entry name" value="METHIONINE SULFOXIDE REDUCTASE"/>
    <property type="match status" value="1"/>
</dbReference>
<feature type="active site" description="Nucleophile" evidence="3">
    <location>
        <position position="122"/>
    </location>
</feature>
<dbReference type="HAMAP" id="MF_01400">
    <property type="entry name" value="MsrB"/>
    <property type="match status" value="1"/>
</dbReference>
<dbReference type="FunFam" id="2.170.150.20:FF:000003">
    <property type="entry name" value="Peptide methionine sulfoxide reductase MsrB"/>
    <property type="match status" value="1"/>
</dbReference>
<dbReference type="GO" id="GO:0030091">
    <property type="term" value="P:protein repair"/>
    <property type="evidence" value="ECO:0007669"/>
    <property type="project" value="InterPro"/>
</dbReference>
<dbReference type="Proteomes" id="UP000198597">
    <property type="component" value="Unassembled WGS sequence"/>
</dbReference>